<evidence type="ECO:0000256" key="7">
    <source>
        <dbReference type="ARBA" id="ARBA00022490"/>
    </source>
</evidence>
<dbReference type="CDD" id="cd16917">
    <property type="entry name" value="HATPase_UhpB-NarQ-NarX-like"/>
    <property type="match status" value="1"/>
</dbReference>
<evidence type="ECO:0000256" key="5">
    <source>
        <dbReference type="ARBA" id="ARBA00017322"/>
    </source>
</evidence>
<evidence type="ECO:0000256" key="19">
    <source>
        <dbReference type="SAM" id="Phobius"/>
    </source>
</evidence>
<reference evidence="22" key="1">
    <citation type="journal article" date="2019" name="Int. J. Syst. Evol. Microbiol.">
        <title>The Global Catalogue of Microorganisms (GCM) 10K type strain sequencing project: providing services to taxonomists for standard genome sequencing and annotation.</title>
        <authorList>
            <consortium name="The Broad Institute Genomics Platform"/>
            <consortium name="The Broad Institute Genome Sequencing Center for Infectious Disease"/>
            <person name="Wu L."/>
            <person name="Ma J."/>
        </authorList>
    </citation>
    <scope>NUCLEOTIDE SEQUENCE [LARGE SCALE GENOMIC DNA]</scope>
    <source>
        <strain evidence="22">JCM 19125</strain>
    </source>
</reference>
<evidence type="ECO:0000256" key="17">
    <source>
        <dbReference type="ARBA" id="ARBA00024827"/>
    </source>
</evidence>
<comment type="caution">
    <text evidence="21">The sequence shown here is derived from an EMBL/GenBank/DDBJ whole genome shotgun (WGS) entry which is preliminary data.</text>
</comment>
<accession>A0ABP9FRH3</accession>
<dbReference type="EC" id="2.7.13.3" evidence="4"/>
<evidence type="ECO:0000256" key="13">
    <source>
        <dbReference type="ARBA" id="ARBA00022840"/>
    </source>
</evidence>
<dbReference type="InterPro" id="IPR004358">
    <property type="entry name" value="Sig_transdc_His_kin-like_C"/>
</dbReference>
<dbReference type="PANTHER" id="PTHR24421">
    <property type="entry name" value="NITRATE/NITRITE SENSOR PROTEIN NARX-RELATED"/>
    <property type="match status" value="1"/>
</dbReference>
<dbReference type="SMART" id="SM00387">
    <property type="entry name" value="HATPase_c"/>
    <property type="match status" value="1"/>
</dbReference>
<evidence type="ECO:0000256" key="15">
    <source>
        <dbReference type="ARBA" id="ARBA00023012"/>
    </source>
</evidence>
<keyword evidence="11" id="KW-0547">Nucleotide-binding</keyword>
<keyword evidence="19" id="KW-1133">Transmembrane helix</keyword>
<keyword evidence="15" id="KW-0902">Two-component regulatory system</keyword>
<keyword evidence="22" id="KW-1185">Reference proteome</keyword>
<dbReference type="EMBL" id="BAABLV010000038">
    <property type="protein sequence ID" value="GAA4905415.1"/>
    <property type="molecule type" value="Genomic_DNA"/>
</dbReference>
<evidence type="ECO:0000256" key="8">
    <source>
        <dbReference type="ARBA" id="ARBA00022553"/>
    </source>
</evidence>
<comment type="catalytic activity">
    <reaction evidence="1">
        <text>ATP + protein L-histidine = ADP + protein N-phospho-L-histidine.</text>
        <dbReference type="EC" id="2.7.13.3"/>
    </reaction>
</comment>
<comment type="subcellular location">
    <subcellularLocation>
        <location evidence="3">Cytoplasm</location>
    </subcellularLocation>
</comment>
<dbReference type="PRINTS" id="PR00344">
    <property type="entry name" value="BCTRLSENSOR"/>
</dbReference>
<name>A0ABP9FRH3_9ACTN</name>
<evidence type="ECO:0000256" key="11">
    <source>
        <dbReference type="ARBA" id="ARBA00022741"/>
    </source>
</evidence>
<evidence type="ECO:0000256" key="9">
    <source>
        <dbReference type="ARBA" id="ARBA00022679"/>
    </source>
</evidence>
<dbReference type="Proteomes" id="UP001501521">
    <property type="component" value="Unassembled WGS sequence"/>
</dbReference>
<evidence type="ECO:0000256" key="18">
    <source>
        <dbReference type="ARBA" id="ARBA00030800"/>
    </source>
</evidence>
<evidence type="ECO:0000256" key="12">
    <source>
        <dbReference type="ARBA" id="ARBA00022777"/>
    </source>
</evidence>
<dbReference type="InterPro" id="IPR050482">
    <property type="entry name" value="Sensor_HK_TwoCompSys"/>
</dbReference>
<dbReference type="InterPro" id="IPR005467">
    <property type="entry name" value="His_kinase_dom"/>
</dbReference>
<keyword evidence="12" id="KW-0418">Kinase</keyword>
<feature type="domain" description="Histidine kinase" evidence="20">
    <location>
        <begin position="539"/>
        <end position="622"/>
    </location>
</feature>
<evidence type="ECO:0000256" key="16">
    <source>
        <dbReference type="ARBA" id="ARBA00023014"/>
    </source>
</evidence>
<comment type="cofactor">
    <cofactor evidence="2">
        <name>[4Fe-4S] cluster</name>
        <dbReference type="ChEBI" id="CHEBI:49883"/>
    </cofactor>
</comment>
<dbReference type="Gene3D" id="1.20.5.1930">
    <property type="match status" value="1"/>
</dbReference>
<dbReference type="Gene3D" id="3.30.565.10">
    <property type="entry name" value="Histidine kinase-like ATPase, C-terminal domain"/>
    <property type="match status" value="1"/>
</dbReference>
<evidence type="ECO:0000256" key="4">
    <source>
        <dbReference type="ARBA" id="ARBA00012438"/>
    </source>
</evidence>
<evidence type="ECO:0000256" key="2">
    <source>
        <dbReference type="ARBA" id="ARBA00001966"/>
    </source>
</evidence>
<proteinExistence type="predicted"/>
<keyword evidence="14" id="KW-0408">Iron</keyword>
<feature type="transmembrane region" description="Helical" evidence="19">
    <location>
        <begin position="100"/>
        <end position="119"/>
    </location>
</feature>
<feature type="transmembrane region" description="Helical" evidence="19">
    <location>
        <begin position="63"/>
        <end position="88"/>
    </location>
</feature>
<evidence type="ECO:0000256" key="6">
    <source>
        <dbReference type="ARBA" id="ARBA00022485"/>
    </source>
</evidence>
<dbReference type="SUPFAM" id="SSF55874">
    <property type="entry name" value="ATPase domain of HSP90 chaperone/DNA topoisomerase II/histidine kinase"/>
    <property type="match status" value="1"/>
</dbReference>
<gene>
    <name evidence="21" type="ORF">GCM10025789_25900</name>
</gene>
<feature type="transmembrane region" description="Helical" evidence="19">
    <location>
        <begin position="6"/>
        <end position="26"/>
    </location>
</feature>
<keyword evidence="6" id="KW-0004">4Fe-4S</keyword>
<dbReference type="SUPFAM" id="SSF55781">
    <property type="entry name" value="GAF domain-like"/>
    <property type="match status" value="1"/>
</dbReference>
<dbReference type="RefSeq" id="WP_345583556.1">
    <property type="nucleotide sequence ID" value="NZ_BAABLV010000038.1"/>
</dbReference>
<dbReference type="Pfam" id="PF07730">
    <property type="entry name" value="HisKA_3"/>
    <property type="match status" value="1"/>
</dbReference>
<comment type="function">
    <text evidence="17">Member of the two-component regulatory system NreB/NreC involved in the control of dissimilatory nitrate/nitrite reduction in response to oxygen. NreB functions as a direct oxygen sensor histidine kinase which is autophosphorylated, in the absence of oxygen, probably at the conserved histidine residue, and transfers its phosphate group probably to a conserved aspartate residue of NreC. NreB/NreC activates the expression of the nitrate (narGHJI) and nitrite (nir) reductase operons, as well as the putative nitrate transporter gene narT.</text>
</comment>
<protein>
    <recommendedName>
        <fullName evidence="5">Oxygen sensor histidine kinase NreB</fullName>
        <ecNumber evidence="4">2.7.13.3</ecNumber>
    </recommendedName>
    <alternativeName>
        <fullName evidence="18">Nitrogen regulation protein B</fullName>
    </alternativeName>
</protein>
<dbReference type="Gene3D" id="3.30.450.40">
    <property type="match status" value="1"/>
</dbReference>
<dbReference type="InterPro" id="IPR029016">
    <property type="entry name" value="GAF-like_dom_sf"/>
</dbReference>
<keyword evidence="13" id="KW-0067">ATP-binding</keyword>
<keyword evidence="7" id="KW-0963">Cytoplasm</keyword>
<feature type="transmembrane region" description="Helical" evidence="19">
    <location>
        <begin position="179"/>
        <end position="202"/>
    </location>
</feature>
<feature type="transmembrane region" description="Helical" evidence="19">
    <location>
        <begin position="214"/>
        <end position="233"/>
    </location>
</feature>
<evidence type="ECO:0000256" key="1">
    <source>
        <dbReference type="ARBA" id="ARBA00000085"/>
    </source>
</evidence>
<dbReference type="PROSITE" id="PS50109">
    <property type="entry name" value="HIS_KIN"/>
    <property type="match status" value="1"/>
</dbReference>
<keyword evidence="9" id="KW-0808">Transferase</keyword>
<evidence type="ECO:0000256" key="14">
    <source>
        <dbReference type="ARBA" id="ARBA00023004"/>
    </source>
</evidence>
<sequence length="625" mass="64858">MSAPDLVWYLSFLSFPAVGAVIAWHLPTLAIGWVFLGVGLTQTLAGVAGLLSDLAPAAGATAAWWSLVAEVAFGVTWVLATAIAPLVFPLEGVPVRGRRFLLAAAAVGLVIVVVGVAVSEGPLGGGTGPPSPLAVEGIGTWPRFLADVAVYALLLVTLAAMARLVMAWRRSTGRQRARLMWLAFGVLTALLVMVAASALQSWLPGWVGSTAEGIAVAVIPASVGVAILAAGLFDIGSVLSATVVYALLTGAVVLTYFAALSSATALLGQDAGRGASLLASAAIAIFLTPLKGRLHRMVVRAVYGRRDEPSAVLSELVARLEHTTALADLVETVRVAVRKALRLAEVDIVLGADAGFSEGADVVPLTAHGRREGALVLRRRAGQAPFGAAEQRLLGDLATQVAREIRAARISVDLQASREQLVHAREAERLRVRRELHDGVGPTLAAVRLQVDVLRERWAPEEPRALALLDSVRAEVAPCVADVRHIVDGLRPAALDDLGLVGVVRERIDTLRVAGLDAALVCPQPLDLGSAAVEVAAYRIVSESLANVVKHSQAKGCTVTLAEDGSWLTVSISDDGSGIRAVGEGVGLASMRDRAAELGGTLTVSSAHGRGTRVVARLPVAGGDA</sequence>
<evidence type="ECO:0000256" key="3">
    <source>
        <dbReference type="ARBA" id="ARBA00004496"/>
    </source>
</evidence>
<feature type="transmembrane region" description="Helical" evidence="19">
    <location>
        <begin position="148"/>
        <end position="167"/>
    </location>
</feature>
<dbReference type="InterPro" id="IPR003594">
    <property type="entry name" value="HATPase_dom"/>
</dbReference>
<keyword evidence="8" id="KW-0597">Phosphoprotein</keyword>
<dbReference type="Pfam" id="PF02518">
    <property type="entry name" value="HATPase_c"/>
    <property type="match status" value="1"/>
</dbReference>
<keyword evidence="19" id="KW-0812">Transmembrane</keyword>
<organism evidence="21 22">
    <name type="scientific">Tessaracoccus lubricantis</name>
    <dbReference type="NCBI Taxonomy" id="545543"/>
    <lineage>
        <taxon>Bacteria</taxon>
        <taxon>Bacillati</taxon>
        <taxon>Actinomycetota</taxon>
        <taxon>Actinomycetes</taxon>
        <taxon>Propionibacteriales</taxon>
        <taxon>Propionibacteriaceae</taxon>
        <taxon>Tessaracoccus</taxon>
    </lineage>
</organism>
<evidence type="ECO:0000256" key="10">
    <source>
        <dbReference type="ARBA" id="ARBA00022723"/>
    </source>
</evidence>
<dbReference type="PANTHER" id="PTHR24421:SF10">
    <property type="entry name" value="NITRATE_NITRITE SENSOR PROTEIN NARQ"/>
    <property type="match status" value="1"/>
</dbReference>
<keyword evidence="19" id="KW-0472">Membrane</keyword>
<dbReference type="InterPro" id="IPR011712">
    <property type="entry name" value="Sig_transdc_His_kin_sub3_dim/P"/>
</dbReference>
<feature type="transmembrane region" description="Helical" evidence="19">
    <location>
        <begin position="238"/>
        <end position="259"/>
    </location>
</feature>
<dbReference type="InterPro" id="IPR036890">
    <property type="entry name" value="HATPase_C_sf"/>
</dbReference>
<keyword evidence="10" id="KW-0479">Metal-binding</keyword>
<evidence type="ECO:0000259" key="20">
    <source>
        <dbReference type="PROSITE" id="PS50109"/>
    </source>
</evidence>
<evidence type="ECO:0000313" key="21">
    <source>
        <dbReference type="EMBL" id="GAA4905415.1"/>
    </source>
</evidence>
<keyword evidence="16" id="KW-0411">Iron-sulfur</keyword>
<evidence type="ECO:0000313" key="22">
    <source>
        <dbReference type="Proteomes" id="UP001501521"/>
    </source>
</evidence>